<sequence length="47" mass="5170">MDALGEELTRAGVHGELKPWDAGWGQRYAVVHDPDGHGVDLFAPLER</sequence>
<evidence type="ECO:0000313" key="3">
    <source>
        <dbReference type="Proteomes" id="UP000630718"/>
    </source>
</evidence>
<dbReference type="SUPFAM" id="SSF54593">
    <property type="entry name" value="Glyoxalase/Bleomycin resistance protein/Dihydroxybiphenyl dioxygenase"/>
    <property type="match status" value="1"/>
</dbReference>
<dbReference type="InterPro" id="IPR037523">
    <property type="entry name" value="VOC_core"/>
</dbReference>
<protein>
    <recommendedName>
        <fullName evidence="1">VOC domain-containing protein</fullName>
    </recommendedName>
</protein>
<reference evidence="2" key="1">
    <citation type="journal article" date="2014" name="Int. J. Syst. Evol. Microbiol.">
        <title>Complete genome sequence of Corynebacterium casei LMG S-19264T (=DSM 44701T), isolated from a smear-ripened cheese.</title>
        <authorList>
            <consortium name="US DOE Joint Genome Institute (JGI-PGF)"/>
            <person name="Walter F."/>
            <person name="Albersmeier A."/>
            <person name="Kalinowski J."/>
            <person name="Ruckert C."/>
        </authorList>
    </citation>
    <scope>NUCLEOTIDE SEQUENCE</scope>
    <source>
        <strain evidence="2">JCM 4477</strain>
    </source>
</reference>
<dbReference type="EMBL" id="BNBI01000008">
    <property type="protein sequence ID" value="GHF11163.1"/>
    <property type="molecule type" value="Genomic_DNA"/>
</dbReference>
<comment type="caution">
    <text evidence="2">The sequence shown here is derived from an EMBL/GenBank/DDBJ whole genome shotgun (WGS) entry which is preliminary data.</text>
</comment>
<dbReference type="Pfam" id="PF00903">
    <property type="entry name" value="Glyoxalase"/>
    <property type="match status" value="1"/>
</dbReference>
<organism evidence="2 3">
    <name type="scientific">Streptomyces fumanus</name>
    <dbReference type="NCBI Taxonomy" id="67302"/>
    <lineage>
        <taxon>Bacteria</taxon>
        <taxon>Bacillati</taxon>
        <taxon>Actinomycetota</taxon>
        <taxon>Actinomycetes</taxon>
        <taxon>Kitasatosporales</taxon>
        <taxon>Streptomycetaceae</taxon>
        <taxon>Streptomyces</taxon>
    </lineage>
</organism>
<dbReference type="AlphaFoldDB" id="A0A919AJH6"/>
<dbReference type="PROSITE" id="PS51819">
    <property type="entry name" value="VOC"/>
    <property type="match status" value="1"/>
</dbReference>
<dbReference type="Gene3D" id="3.10.180.10">
    <property type="entry name" value="2,3-Dihydroxybiphenyl 1,2-Dioxygenase, domain 1"/>
    <property type="match status" value="1"/>
</dbReference>
<accession>A0A919AJH6</accession>
<dbReference type="InterPro" id="IPR004360">
    <property type="entry name" value="Glyas_Fos-R_dOase_dom"/>
</dbReference>
<keyword evidence="3" id="KW-1185">Reference proteome</keyword>
<name>A0A919AJH6_9ACTN</name>
<dbReference type="Proteomes" id="UP000630718">
    <property type="component" value="Unassembled WGS sequence"/>
</dbReference>
<feature type="domain" description="VOC" evidence="1">
    <location>
        <begin position="1"/>
        <end position="44"/>
    </location>
</feature>
<evidence type="ECO:0000259" key="1">
    <source>
        <dbReference type="PROSITE" id="PS51819"/>
    </source>
</evidence>
<reference evidence="2" key="2">
    <citation type="submission" date="2020-09" db="EMBL/GenBank/DDBJ databases">
        <authorList>
            <person name="Sun Q."/>
            <person name="Ohkuma M."/>
        </authorList>
    </citation>
    <scope>NUCLEOTIDE SEQUENCE</scope>
    <source>
        <strain evidence="2">JCM 4477</strain>
    </source>
</reference>
<gene>
    <name evidence="2" type="ORF">GCM10018772_40260</name>
</gene>
<proteinExistence type="predicted"/>
<evidence type="ECO:0000313" key="2">
    <source>
        <dbReference type="EMBL" id="GHF11163.1"/>
    </source>
</evidence>
<dbReference type="InterPro" id="IPR029068">
    <property type="entry name" value="Glyas_Bleomycin-R_OHBP_Dase"/>
</dbReference>